<evidence type="ECO:0000313" key="2">
    <source>
        <dbReference type="EMBL" id="KAE8302886.1"/>
    </source>
</evidence>
<dbReference type="Pfam" id="PF12796">
    <property type="entry name" value="Ank_2"/>
    <property type="match status" value="5"/>
</dbReference>
<dbReference type="Gene3D" id="1.25.40.20">
    <property type="entry name" value="Ankyrin repeat-containing domain"/>
    <property type="match status" value="8"/>
</dbReference>
<dbReference type="KEGG" id="gla:GL50803_0010632"/>
<feature type="compositionally biased region" description="Basic and acidic residues" evidence="1">
    <location>
        <begin position="18"/>
        <end position="34"/>
    </location>
</feature>
<reference evidence="2 3" key="1">
    <citation type="journal article" date="2007" name="Science">
        <title>Genomic minimalism in the early diverging intestinal parasite Giardia lamblia.</title>
        <authorList>
            <person name="Morrison H.G."/>
            <person name="McArthur A.G."/>
            <person name="Gillin F.D."/>
            <person name="Aley S.B."/>
            <person name="Adam R.D."/>
            <person name="Olsen G.J."/>
            <person name="Best A.A."/>
            <person name="Cande W.Z."/>
            <person name="Chen F."/>
            <person name="Cipriano M.J."/>
            <person name="Davids B.J."/>
            <person name="Dawson S.C."/>
            <person name="Elmendorf H.G."/>
            <person name="Hehl A.B."/>
            <person name="Holder M.E."/>
            <person name="Huse S.M."/>
            <person name="Kim U.U."/>
            <person name="Lasek-Nesselquist E."/>
            <person name="Manning G."/>
            <person name="Nigam A."/>
            <person name="Nixon J.E."/>
            <person name="Palm D."/>
            <person name="Passamaneck N.E."/>
            <person name="Prabhu A."/>
            <person name="Reich C.I."/>
            <person name="Reiner D.S."/>
            <person name="Samuelson J."/>
            <person name="Svard S.G."/>
            <person name="Sogin M.L."/>
        </authorList>
    </citation>
    <scope>NUCLEOTIDE SEQUENCE [LARGE SCALE GENOMIC DNA]</scope>
    <source>
        <strain evidence="2 3">WB C6</strain>
    </source>
</reference>
<dbReference type="SMART" id="SM00248">
    <property type="entry name" value="ANK"/>
    <property type="match status" value="21"/>
</dbReference>
<comment type="caution">
    <text evidence="2">The sequence shown here is derived from an EMBL/GenBank/DDBJ whole genome shotgun (WGS) entry which is preliminary data.</text>
</comment>
<keyword evidence="3" id="KW-1185">Reference proteome</keyword>
<dbReference type="STRING" id="184922.A8B1Y4"/>
<dbReference type="InterPro" id="IPR036770">
    <property type="entry name" value="Ankyrin_rpt-contain_sf"/>
</dbReference>
<name>A8B1Y4_GIAIC</name>
<dbReference type="PANTHER" id="PTHR24120:SF4">
    <property type="entry name" value="GH07239P"/>
    <property type="match status" value="1"/>
</dbReference>
<dbReference type="PANTHER" id="PTHR24120">
    <property type="entry name" value="GH07239P"/>
    <property type="match status" value="1"/>
</dbReference>
<dbReference type="PROSITE" id="PS50297">
    <property type="entry name" value="ANK_REP_REGION"/>
    <property type="match status" value="1"/>
</dbReference>
<dbReference type="VEuPathDB" id="GiardiaDB:GL50803_10632"/>
<dbReference type="HOGENOM" id="CLU_298868_0_0_1"/>
<dbReference type="OMA" id="HEATLIN"/>
<dbReference type="SUPFAM" id="SSF48403">
    <property type="entry name" value="Ankyrin repeat"/>
    <property type="match status" value="4"/>
</dbReference>
<gene>
    <name evidence="2" type="ORF">GL50803_0010632</name>
</gene>
<protein>
    <submittedName>
        <fullName evidence="2">Ankyrin repeat protein 1</fullName>
    </submittedName>
</protein>
<dbReference type="Proteomes" id="UP000001548">
    <property type="component" value="Unassembled WGS sequence"/>
</dbReference>
<dbReference type="GeneID" id="5702768"/>
<proteinExistence type="predicted"/>
<dbReference type="EMBL" id="AACB03000003">
    <property type="protein sequence ID" value="KAE8302886.1"/>
    <property type="molecule type" value="Genomic_DNA"/>
</dbReference>
<organism evidence="2 3">
    <name type="scientific">Giardia intestinalis (strain ATCC 50803 / WB clone C6)</name>
    <name type="common">Giardia lamblia</name>
    <dbReference type="NCBI Taxonomy" id="184922"/>
    <lineage>
        <taxon>Eukaryota</taxon>
        <taxon>Metamonada</taxon>
        <taxon>Diplomonadida</taxon>
        <taxon>Hexamitidae</taxon>
        <taxon>Giardiinae</taxon>
        <taxon>Giardia</taxon>
    </lineage>
</organism>
<dbReference type="RefSeq" id="XP_001709862.1">
    <property type="nucleotide sequence ID" value="XM_001709810.1"/>
</dbReference>
<dbReference type="InterPro" id="IPR002110">
    <property type="entry name" value="Ankyrin_rpt"/>
</dbReference>
<evidence type="ECO:0000256" key="1">
    <source>
        <dbReference type="SAM" id="MobiDB-lite"/>
    </source>
</evidence>
<accession>A8B1Y4</accession>
<dbReference type="PROSITE" id="PS50088">
    <property type="entry name" value="ANK_REPEAT"/>
    <property type="match status" value="2"/>
</dbReference>
<feature type="region of interest" description="Disordered" evidence="1">
    <location>
        <begin position="1"/>
        <end position="38"/>
    </location>
</feature>
<dbReference type="AlphaFoldDB" id="A8B1Y4"/>
<sequence>MKGSDLAQDTPLAFCRGHRTEKAESESSDGDHVTPRTVNRDTLLMRAASDGDADRLRSILDIHSELLRQKNRPGKTALMLAAERGHYECARELLQEVGITTPSDTTALMLAIRSRHTPIIELLAPLEGTLSGMTALMQAIITGSVSTSTIATYSTDLGQQDRCGMSALMYSALFCRPESTALILQSSVSSEVSELSLVSGKQETALMIATEQDCPECVAQLLAEAGHISRGRRSALLIAMELPRRDCADLLLSSKKERMISRVTQLMVDARYGASTSDSLLRDNGKSAVDKKTALMHASIAGNLEMVQALKQSEARMQDKLGWTALMYAVRSKNTGIVSKLALCEAGVISRSGETALSMAIEQAFEPAVQILLPHEMSVTTEYCPNLVMHSVRRKPPNIPIISILIEYCIKHSAKRPFVPLRRPAEGFWKETALIRAAAVGDKALIEKNITQVGQMHRGYTALLTAAERNRADCIPLLLRELGIQVWDGQTALMRASELGHVECIPLLLAESYATTAAGTTALMKASAANKPDAVRLLLHEAGLQDAEGHTALVVAAQRNHQEVVEILVDLEKGIMDKEAKTALVHAILNKATDCIEPLLRSEREFTKISPLMVDVSLGKTISVEAYRSELRRLDNHGNTALMYAVMAKNYSGIQVLLESEGGMQSPSGAFGLLLAAELQDLRGIELIAQCPQERSLYDARGDTALTYSIKRKLKGSTQALAKLLFDIPTSNGTLPLDIALTEGNGEAYALLYSLHLEKSTEFILTQKPLVLKRVEEPTELLRAVDRKDIEGVRAHLNRVGYMFQGRSALFKAAEAGSVDILRLLLCESRNTNLIGETALILATLSGNREAVQILAPLETGISGFNEAMVCAALDDLPGLKKCIGDGSCMADTLGNTALVYAAACGSLLCMEHLLKQGIGKESGKLTPLMAAARNNKVDAVRLLLECSQFHGQQDVLGMTALMHAVDKCACEAACLLLPHEATLINAFGETAFDIARRRNVSLSE</sequence>
<evidence type="ECO:0000313" key="3">
    <source>
        <dbReference type="Proteomes" id="UP000001548"/>
    </source>
</evidence>